<keyword evidence="5 7" id="KW-0408">Iron</keyword>
<dbReference type="InterPro" id="IPR001128">
    <property type="entry name" value="Cyt_P450"/>
</dbReference>
<keyword evidence="9" id="KW-1133">Transmembrane helix</keyword>
<name>A0A8T9CES2_9HELO</name>
<keyword evidence="6 8" id="KW-0503">Monooxygenase</keyword>
<proteinExistence type="inferred from homology"/>
<accession>A0A8T9CES2</accession>
<dbReference type="GO" id="GO:0020037">
    <property type="term" value="F:heme binding"/>
    <property type="evidence" value="ECO:0007669"/>
    <property type="project" value="InterPro"/>
</dbReference>
<gene>
    <name evidence="10" type="primary">P450-1</name>
    <name evidence="10" type="ORF">LSUE1_G001525</name>
</gene>
<dbReference type="GO" id="GO:0005506">
    <property type="term" value="F:iron ion binding"/>
    <property type="evidence" value="ECO:0007669"/>
    <property type="project" value="InterPro"/>
</dbReference>
<dbReference type="PROSITE" id="PS00086">
    <property type="entry name" value="CYTOCHROME_P450"/>
    <property type="match status" value="1"/>
</dbReference>
<dbReference type="InterPro" id="IPR002401">
    <property type="entry name" value="Cyt_P450_E_grp-I"/>
</dbReference>
<dbReference type="OrthoDB" id="1844152at2759"/>
<dbReference type="SUPFAM" id="SSF48264">
    <property type="entry name" value="Cytochrome P450"/>
    <property type="match status" value="1"/>
</dbReference>
<dbReference type="Gene3D" id="1.10.630.10">
    <property type="entry name" value="Cytochrome P450"/>
    <property type="match status" value="1"/>
</dbReference>
<evidence type="ECO:0000313" key="10">
    <source>
        <dbReference type="EMBL" id="TVY84078.1"/>
    </source>
</evidence>
<dbReference type="InterPro" id="IPR036396">
    <property type="entry name" value="Cyt_P450_sf"/>
</dbReference>
<dbReference type="PANTHER" id="PTHR46206:SF6">
    <property type="entry name" value="CYTOCHROME P450 MONOOXYGENASE AN1598-RELATED"/>
    <property type="match status" value="1"/>
</dbReference>
<comment type="similarity">
    <text evidence="2 8">Belongs to the cytochrome P450 family.</text>
</comment>
<keyword evidence="7 8" id="KW-0349">Heme</keyword>
<comment type="cofactor">
    <cofactor evidence="1 7">
        <name>heme</name>
        <dbReference type="ChEBI" id="CHEBI:30413"/>
    </cofactor>
</comment>
<comment type="caution">
    <text evidence="10">The sequence shown here is derived from an EMBL/GenBank/DDBJ whole genome shotgun (WGS) entry which is preliminary data.</text>
</comment>
<evidence type="ECO:0000256" key="8">
    <source>
        <dbReference type="RuleBase" id="RU000461"/>
    </source>
</evidence>
<dbReference type="PRINTS" id="PR00463">
    <property type="entry name" value="EP450I"/>
</dbReference>
<sequence>MSVQIDSDTTILKLFLGIGVAVILFAGPYLLERLSELRLSRNLISRYPIANEKWDAEAKKKLATSAETIIKHGVALARGNPFLLNDKSATRLIIPPKYIEEIKNDKRLDFHGYVSKQFFSTYPGFDVFNVDQTIFQPAVRVHLTQALTLTVEPLAKEAPNMLKLVYGDAPDWKETVLISSLLKAVSRLTSLIFLGEKFMNCPEWQQISVMYTVDAFMAATALNNWPAPVRPFVHWFLPECRKLRQEVKAARAFITPEVDRRRKELAMNAGKPRKKVLDSIDCYTLGFAMSDLAEHPEYVDTLREEIKSAYTEEGKWEKTTLFKLRFMDSFLKESMRYHPHTLFTMPRQAKTNITLSDGTMIPNNTILAIGPLLMSDSNVFPNADKFDPYRFLKLRETPGAENKHQFVTTSPEIIVFGHGHHACPGRFFASNEIKILLAHMIMHYDWKLPEGQKSIQHNMNGTGRSPNSRQSILYRSRKPVVEM</sequence>
<protein>
    <submittedName>
        <fullName evidence="10">Cytochrome P450 monooygenase</fullName>
    </submittedName>
</protein>
<evidence type="ECO:0000256" key="7">
    <source>
        <dbReference type="PIRSR" id="PIRSR602401-1"/>
    </source>
</evidence>
<evidence type="ECO:0000256" key="2">
    <source>
        <dbReference type="ARBA" id="ARBA00010617"/>
    </source>
</evidence>
<reference evidence="10 11" key="1">
    <citation type="submission" date="2018-05" db="EMBL/GenBank/DDBJ databases">
        <title>Genome sequencing and assembly of the regulated plant pathogen Lachnellula willkommii and related sister species for the development of diagnostic species identification markers.</title>
        <authorList>
            <person name="Giroux E."/>
            <person name="Bilodeau G."/>
        </authorList>
    </citation>
    <scope>NUCLEOTIDE SEQUENCE [LARGE SCALE GENOMIC DNA]</scope>
    <source>
        <strain evidence="10 11">CBS 268.59</strain>
    </source>
</reference>
<dbReference type="Proteomes" id="UP000469558">
    <property type="component" value="Unassembled WGS sequence"/>
</dbReference>
<dbReference type="PANTHER" id="PTHR46206">
    <property type="entry name" value="CYTOCHROME P450"/>
    <property type="match status" value="1"/>
</dbReference>
<dbReference type="AlphaFoldDB" id="A0A8T9CES2"/>
<feature type="transmembrane region" description="Helical" evidence="9">
    <location>
        <begin position="12"/>
        <end position="31"/>
    </location>
</feature>
<keyword evidence="4 8" id="KW-0560">Oxidoreductase</keyword>
<dbReference type="GO" id="GO:0004497">
    <property type="term" value="F:monooxygenase activity"/>
    <property type="evidence" value="ECO:0007669"/>
    <property type="project" value="UniProtKB-KW"/>
</dbReference>
<evidence type="ECO:0000313" key="11">
    <source>
        <dbReference type="Proteomes" id="UP000469558"/>
    </source>
</evidence>
<dbReference type="EMBL" id="QGMK01000120">
    <property type="protein sequence ID" value="TVY84078.1"/>
    <property type="molecule type" value="Genomic_DNA"/>
</dbReference>
<evidence type="ECO:0000256" key="9">
    <source>
        <dbReference type="SAM" id="Phobius"/>
    </source>
</evidence>
<organism evidence="10 11">
    <name type="scientific">Lachnellula suecica</name>
    <dbReference type="NCBI Taxonomy" id="602035"/>
    <lineage>
        <taxon>Eukaryota</taxon>
        <taxon>Fungi</taxon>
        <taxon>Dikarya</taxon>
        <taxon>Ascomycota</taxon>
        <taxon>Pezizomycotina</taxon>
        <taxon>Leotiomycetes</taxon>
        <taxon>Helotiales</taxon>
        <taxon>Lachnaceae</taxon>
        <taxon>Lachnellula</taxon>
    </lineage>
</organism>
<evidence type="ECO:0000256" key="6">
    <source>
        <dbReference type="ARBA" id="ARBA00023033"/>
    </source>
</evidence>
<dbReference type="InterPro" id="IPR017972">
    <property type="entry name" value="Cyt_P450_CS"/>
</dbReference>
<feature type="binding site" description="axial binding residue" evidence="7">
    <location>
        <position position="423"/>
    </location>
    <ligand>
        <name>heme</name>
        <dbReference type="ChEBI" id="CHEBI:30413"/>
    </ligand>
    <ligandPart>
        <name>Fe</name>
        <dbReference type="ChEBI" id="CHEBI:18248"/>
    </ligandPart>
</feature>
<keyword evidence="11" id="KW-1185">Reference proteome</keyword>
<evidence type="ECO:0000256" key="4">
    <source>
        <dbReference type="ARBA" id="ARBA00023002"/>
    </source>
</evidence>
<dbReference type="GO" id="GO:0016705">
    <property type="term" value="F:oxidoreductase activity, acting on paired donors, with incorporation or reduction of molecular oxygen"/>
    <property type="evidence" value="ECO:0007669"/>
    <property type="project" value="InterPro"/>
</dbReference>
<dbReference type="Pfam" id="PF00067">
    <property type="entry name" value="p450"/>
    <property type="match status" value="1"/>
</dbReference>
<keyword evidence="9" id="KW-0472">Membrane</keyword>
<dbReference type="CDD" id="cd11041">
    <property type="entry name" value="CYP503A1-like"/>
    <property type="match status" value="1"/>
</dbReference>
<keyword evidence="3 7" id="KW-0479">Metal-binding</keyword>
<evidence type="ECO:0000256" key="5">
    <source>
        <dbReference type="ARBA" id="ARBA00023004"/>
    </source>
</evidence>
<evidence type="ECO:0000256" key="1">
    <source>
        <dbReference type="ARBA" id="ARBA00001971"/>
    </source>
</evidence>
<evidence type="ECO:0000256" key="3">
    <source>
        <dbReference type="ARBA" id="ARBA00022723"/>
    </source>
</evidence>
<keyword evidence="9" id="KW-0812">Transmembrane</keyword>